<dbReference type="STRING" id="1513793.SAMN06296036_12354"/>
<keyword evidence="4 7" id="KW-0479">Metal-binding</keyword>
<dbReference type="PANTHER" id="PTHR45745:SF1">
    <property type="entry name" value="PHOSPHOGLUCOMUTASE 2B-RELATED"/>
    <property type="match status" value="1"/>
</dbReference>
<evidence type="ECO:0000259" key="8">
    <source>
        <dbReference type="Pfam" id="PF02878"/>
    </source>
</evidence>
<dbReference type="Pfam" id="PF02880">
    <property type="entry name" value="PGM_PMM_III"/>
    <property type="match status" value="1"/>
</dbReference>
<evidence type="ECO:0000259" key="10">
    <source>
        <dbReference type="Pfam" id="PF02880"/>
    </source>
</evidence>
<dbReference type="GO" id="GO:0005975">
    <property type="term" value="P:carbohydrate metabolic process"/>
    <property type="evidence" value="ECO:0007669"/>
    <property type="project" value="InterPro"/>
</dbReference>
<dbReference type="SUPFAM" id="SSF55957">
    <property type="entry name" value="Phosphoglucomutase, C-terminal domain"/>
    <property type="match status" value="1"/>
</dbReference>
<evidence type="ECO:0000256" key="2">
    <source>
        <dbReference type="ARBA" id="ARBA00010231"/>
    </source>
</evidence>
<evidence type="ECO:0000256" key="1">
    <source>
        <dbReference type="ARBA" id="ARBA00001946"/>
    </source>
</evidence>
<name>A0A1Y6CIL3_9BACT</name>
<evidence type="ECO:0000259" key="9">
    <source>
        <dbReference type="Pfam" id="PF02879"/>
    </source>
</evidence>
<dbReference type="Gene3D" id="3.30.310.50">
    <property type="entry name" value="Alpha-D-phosphohexomutase, C-terminal domain"/>
    <property type="match status" value="1"/>
</dbReference>
<feature type="domain" description="Alpha-D-phosphohexomutase alpha/beta/alpha" evidence="10">
    <location>
        <begin position="324"/>
        <end position="452"/>
    </location>
</feature>
<dbReference type="InterPro" id="IPR016055">
    <property type="entry name" value="A-D-PHexomutase_a/b/a-I/II/III"/>
</dbReference>
<keyword evidence="6" id="KW-0413">Isomerase</keyword>
<evidence type="ECO:0000313" key="11">
    <source>
        <dbReference type="EMBL" id="SMF66681.1"/>
    </source>
</evidence>
<evidence type="ECO:0000256" key="5">
    <source>
        <dbReference type="ARBA" id="ARBA00022842"/>
    </source>
</evidence>
<dbReference type="SUPFAM" id="SSF53738">
    <property type="entry name" value="Phosphoglucomutase, first 3 domains"/>
    <property type="match status" value="3"/>
</dbReference>
<dbReference type="EMBL" id="FWZT01000023">
    <property type="protein sequence ID" value="SMF66681.1"/>
    <property type="molecule type" value="Genomic_DNA"/>
</dbReference>
<dbReference type="GO" id="GO:0000287">
    <property type="term" value="F:magnesium ion binding"/>
    <property type="evidence" value="ECO:0007669"/>
    <property type="project" value="InterPro"/>
</dbReference>
<comment type="cofactor">
    <cofactor evidence="1">
        <name>Mg(2+)</name>
        <dbReference type="ChEBI" id="CHEBI:18420"/>
    </cofactor>
</comment>
<accession>A0A1Y6CIL3</accession>
<organism evidence="11 12">
    <name type="scientific">Pseudobacteriovorax antillogorgiicola</name>
    <dbReference type="NCBI Taxonomy" id="1513793"/>
    <lineage>
        <taxon>Bacteria</taxon>
        <taxon>Pseudomonadati</taxon>
        <taxon>Bdellovibrionota</taxon>
        <taxon>Oligoflexia</taxon>
        <taxon>Oligoflexales</taxon>
        <taxon>Pseudobacteriovoracaceae</taxon>
        <taxon>Pseudobacteriovorax</taxon>
    </lineage>
</organism>
<evidence type="ECO:0000256" key="6">
    <source>
        <dbReference type="ARBA" id="ARBA00023235"/>
    </source>
</evidence>
<dbReference type="PANTHER" id="PTHR45745">
    <property type="entry name" value="PHOSPHOMANNOMUTASE 45A"/>
    <property type="match status" value="1"/>
</dbReference>
<dbReference type="GO" id="GO:0006166">
    <property type="term" value="P:purine ribonucleoside salvage"/>
    <property type="evidence" value="ECO:0007669"/>
    <property type="project" value="TreeGrafter"/>
</dbReference>
<dbReference type="OrthoDB" id="9806956at2"/>
<keyword evidence="12" id="KW-1185">Reference proteome</keyword>
<protein>
    <submittedName>
        <fullName evidence="11">Alpha-phosphoglucomutase</fullName>
    </submittedName>
</protein>
<dbReference type="InterPro" id="IPR005841">
    <property type="entry name" value="Alpha-D-phosphohexomutase_SF"/>
</dbReference>
<dbReference type="GO" id="GO:0008973">
    <property type="term" value="F:phosphopentomutase activity"/>
    <property type="evidence" value="ECO:0007669"/>
    <property type="project" value="TreeGrafter"/>
</dbReference>
<dbReference type="Proteomes" id="UP000192907">
    <property type="component" value="Unassembled WGS sequence"/>
</dbReference>
<evidence type="ECO:0000256" key="3">
    <source>
        <dbReference type="ARBA" id="ARBA00022553"/>
    </source>
</evidence>
<dbReference type="InterPro" id="IPR005844">
    <property type="entry name" value="A-D-PHexomutase_a/b/a-I"/>
</dbReference>
<keyword evidence="3" id="KW-0597">Phosphoprotein</keyword>
<evidence type="ECO:0000256" key="7">
    <source>
        <dbReference type="RuleBase" id="RU004326"/>
    </source>
</evidence>
<dbReference type="Gene3D" id="3.40.120.10">
    <property type="entry name" value="Alpha-D-Glucose-1,6-Bisphosphate, subunit A, domain 3"/>
    <property type="match status" value="3"/>
</dbReference>
<dbReference type="CDD" id="cd05799">
    <property type="entry name" value="PGM2"/>
    <property type="match status" value="1"/>
</dbReference>
<dbReference type="RefSeq" id="WP_132323639.1">
    <property type="nucleotide sequence ID" value="NZ_FWZT01000023.1"/>
</dbReference>
<dbReference type="PROSITE" id="PS00710">
    <property type="entry name" value="PGM_PMM"/>
    <property type="match status" value="1"/>
</dbReference>
<feature type="domain" description="Alpha-D-phosphohexomutase alpha/beta/alpha" evidence="8">
    <location>
        <begin position="47"/>
        <end position="186"/>
    </location>
</feature>
<proteinExistence type="inferred from homology"/>
<dbReference type="InterPro" id="IPR005846">
    <property type="entry name" value="A-D-PHexomutase_a/b/a-III"/>
</dbReference>
<feature type="domain" description="Alpha-D-phosphohexomutase alpha/beta/alpha" evidence="9">
    <location>
        <begin position="214"/>
        <end position="317"/>
    </location>
</feature>
<dbReference type="PRINTS" id="PR00509">
    <property type="entry name" value="PGMPMM"/>
</dbReference>
<dbReference type="Pfam" id="PF02879">
    <property type="entry name" value="PGM_PMM_II"/>
    <property type="match status" value="1"/>
</dbReference>
<comment type="similarity">
    <text evidence="2 7">Belongs to the phosphohexose mutase family.</text>
</comment>
<keyword evidence="5 7" id="KW-0460">Magnesium</keyword>
<dbReference type="AlphaFoldDB" id="A0A1Y6CIL3"/>
<dbReference type="Pfam" id="PF02878">
    <property type="entry name" value="PGM_PMM_I"/>
    <property type="match status" value="1"/>
</dbReference>
<reference evidence="12" key="1">
    <citation type="submission" date="2017-04" db="EMBL/GenBank/DDBJ databases">
        <authorList>
            <person name="Varghese N."/>
            <person name="Submissions S."/>
        </authorList>
    </citation>
    <scope>NUCLEOTIDE SEQUENCE [LARGE SCALE GENOMIC DNA]</scope>
    <source>
        <strain evidence="12">RKEM611</strain>
    </source>
</reference>
<gene>
    <name evidence="11" type="ORF">SAMN06296036_12354</name>
</gene>
<dbReference type="InterPro" id="IPR036900">
    <property type="entry name" value="A-D-PHexomutase_C_sf"/>
</dbReference>
<sequence length="591" mass="65711">MEGELKAQANYWATSAVFDVDTRREIQGLLDEGNSQELKERFYKDLEFGTGGMRGILGAGTSRMNIYNVRKATQAFADHINEFFPERSDKSIAISYDSRRFSRDFAEATAEVMAANGIKAYITKELRPTPMLSFMVRYFKCVGGVCVTASHNPPNYNGYKVYWETGGQIVPPHDQAVIDRYSKLKAYEDIKVMSFSKGLEKGLIEEVGRELDDSYFERVAELRGFTDGAPIKIVYTPLHGTGAFPVEKALNMFGFQDVISVPEQRDPNGDFPTVKFPNPEDPEALKMAIDLGRSLDADLIMGTDPDTDRIGIVVKEGDDYTILNGNQIGCLLVDYVLSSQKALGKLPDNPLVIKTIVTTDLQEKIATHYGASCEETLTGFKWICQLVEDIEAGRVKPYRKYVCGGEESFGFLAGSFVRDKDAVSACCIAAEMISHYKAKGLTCSDVLDQMYRRHGVYMESLKTVTLPGMEGAAKISAMMDRLRSTPPREITGISVLKMRDLQTSQEYEQIDGKFQPTDQVPLPSSNVLQFTLEDGSKISARPSGTEPKIKFYFSVPKDIDADADDQTLNAAKDDCTNRLQLLESTFASMTQ</sequence>
<evidence type="ECO:0000313" key="12">
    <source>
        <dbReference type="Proteomes" id="UP000192907"/>
    </source>
</evidence>
<dbReference type="InterPro" id="IPR005845">
    <property type="entry name" value="A-D-PHexomutase_a/b/a-II"/>
</dbReference>
<evidence type="ECO:0000256" key="4">
    <source>
        <dbReference type="ARBA" id="ARBA00022723"/>
    </source>
</evidence>
<dbReference type="InterPro" id="IPR016066">
    <property type="entry name" value="A-D-PHexomutase_CS"/>
</dbReference>